<dbReference type="EMBL" id="FUWJ01000009">
    <property type="protein sequence ID" value="SKA30307.1"/>
    <property type="molecule type" value="Genomic_DNA"/>
</dbReference>
<protein>
    <submittedName>
        <fullName evidence="1">Uncharacterized protein</fullName>
    </submittedName>
</protein>
<accession>A0A1T4SQ59</accession>
<organism evidence="1 2">
    <name type="scientific">Enhydrobacter aerosaccus</name>
    <dbReference type="NCBI Taxonomy" id="225324"/>
    <lineage>
        <taxon>Bacteria</taxon>
        <taxon>Pseudomonadati</taxon>
        <taxon>Pseudomonadota</taxon>
        <taxon>Alphaproteobacteria</taxon>
        <taxon>Hyphomicrobiales</taxon>
        <taxon>Enhydrobacter</taxon>
    </lineage>
</organism>
<gene>
    <name evidence="1" type="ORF">SAMN02745126_04936</name>
</gene>
<evidence type="ECO:0000313" key="1">
    <source>
        <dbReference type="EMBL" id="SKA30307.1"/>
    </source>
</evidence>
<name>A0A1T4SQ59_9HYPH</name>
<sequence>MTIQLLLAAIVVAAGAAVLAWRLAIARRRRALGQAARAIAGWIASHESAERGVPVGSYPELDALLVRERPPFGQDAGPFGPAIQGMALRVRLCIDAFRAALGQPDGTAMCGEMVLQLKLGTADLLRQLARR</sequence>
<dbReference type="AlphaFoldDB" id="A0A1T4SQ59"/>
<evidence type="ECO:0000313" key="2">
    <source>
        <dbReference type="Proteomes" id="UP000190092"/>
    </source>
</evidence>
<dbReference type="RefSeq" id="WP_085936689.1">
    <property type="nucleotide sequence ID" value="NZ_FUWJ01000009.1"/>
</dbReference>
<proteinExistence type="predicted"/>
<dbReference type="Proteomes" id="UP000190092">
    <property type="component" value="Unassembled WGS sequence"/>
</dbReference>
<reference evidence="2" key="1">
    <citation type="submission" date="2017-02" db="EMBL/GenBank/DDBJ databases">
        <authorList>
            <person name="Varghese N."/>
            <person name="Submissions S."/>
        </authorList>
    </citation>
    <scope>NUCLEOTIDE SEQUENCE [LARGE SCALE GENOMIC DNA]</scope>
    <source>
        <strain evidence="2">ATCC 27094</strain>
    </source>
</reference>
<keyword evidence="2" id="KW-1185">Reference proteome</keyword>
<dbReference type="STRING" id="225324.SAMN02745126_04936"/>